<evidence type="ECO:0000256" key="1">
    <source>
        <dbReference type="ARBA" id="ARBA00001958"/>
    </source>
</evidence>
<dbReference type="EC" id="2.7.1.40" evidence="4"/>
<dbReference type="GO" id="GO:0005524">
    <property type="term" value="F:ATP binding"/>
    <property type="evidence" value="ECO:0007669"/>
    <property type="project" value="UniProtKB-KW"/>
</dbReference>
<dbReference type="FunFam" id="3.20.20.60:FF:000051">
    <property type="entry name" value="Pyruvate kinase family protein"/>
    <property type="match status" value="1"/>
</dbReference>
<dbReference type="SUPFAM" id="SSF50800">
    <property type="entry name" value="PK beta-barrel domain-like"/>
    <property type="match status" value="1"/>
</dbReference>
<keyword evidence="12" id="KW-0670">Pyruvate</keyword>
<keyword evidence="10" id="KW-0460">Magnesium</keyword>
<evidence type="ECO:0000313" key="16">
    <source>
        <dbReference type="Proteomes" id="UP000298416"/>
    </source>
</evidence>
<dbReference type="AlphaFoldDB" id="A0A8X8W4W3"/>
<feature type="domain" description="Pyruvate kinase barrel" evidence="14">
    <location>
        <begin position="266"/>
        <end position="352"/>
    </location>
</feature>
<evidence type="ECO:0000256" key="10">
    <source>
        <dbReference type="ARBA" id="ARBA00022842"/>
    </source>
</evidence>
<protein>
    <recommendedName>
        <fullName evidence="4">pyruvate kinase</fullName>
        <ecNumber evidence="4">2.7.1.40</ecNumber>
    </recommendedName>
</protein>
<keyword evidence="16" id="KW-1185">Reference proteome</keyword>
<dbReference type="Proteomes" id="UP000298416">
    <property type="component" value="Unassembled WGS sequence"/>
</dbReference>
<dbReference type="Gene3D" id="2.40.33.10">
    <property type="entry name" value="PK beta-barrel domain-like"/>
    <property type="match status" value="1"/>
</dbReference>
<gene>
    <name evidence="15" type="ORF">SASPL_152958</name>
</gene>
<accession>A0A8X8W4W3</accession>
<keyword evidence="6" id="KW-0479">Metal-binding</keyword>
<dbReference type="GO" id="GO:0016301">
    <property type="term" value="F:kinase activity"/>
    <property type="evidence" value="ECO:0007669"/>
    <property type="project" value="UniProtKB-KW"/>
</dbReference>
<dbReference type="InterPro" id="IPR015813">
    <property type="entry name" value="Pyrv/PenolPyrv_kinase-like_dom"/>
</dbReference>
<evidence type="ECO:0000313" key="15">
    <source>
        <dbReference type="EMBL" id="KAG6387766.1"/>
    </source>
</evidence>
<sequence>MIKGAVSVCSVVDQTSFLYHARFPDLSAVNTCGNSSFLPCKSGSKVPDYGNHLLLLQGKDKITPRAAYRIPPDSEDAQRQSSSDSSDDQLFVFPDNDENLEEPRKRRAASKIQSRIDLQQIAKKLGHQVTILDKLKAVHLHILAMEQWNASRLKLCHQNYSASAINMLHYLALKSLDTEQIKEELSSIGLMNLETINTHVLSSLSGCIEMLINSRPDSLLGLKVSTEGLPVQQHLDNKNVDLGMTAMVKKASSDRDLLLGKLQSLKKAHIMVTVGQEAAENDTQITDLISSGATIFRINCAHGNTELWSKIITTVKRCSHLLEKPCQILMDLAGPKLRTGRLKDGPCVVKISPKRNALGRIIRGAQVWLSPQGAGLPPSHLSPDVILQVDGEEFLSKLEVDDSVRFTDARGKQRSLRTISKYPVFSGAGFMAECSKTAYVESGTALYIKEKGKKSSVGFVVSVPPAEQFVRLRVGDLLVLTRDSSDKQDTSPCSAVGTHKMTCPCGYLFDSVKPGDPIAFDDGKIWGVIKGTSISEVVVTITHAGPKGTKLGSEKSINIPQSNIRYEGLTSKDLMDLDFVAAHANMVGISFIRDVHDIVVLRQELSKRKISKLGVVLKIETQGGFEKLPLLILEAMKSGNPLGVMIARGDLAVECGWEKLADIQEEIMSICSAAHLPVILATQVLESLVKTGVPTRAEITDAANGRRASCVMLNKGKHIVKAVSTLDTILNSQCTNAKAELKPLMLINRVG</sequence>
<evidence type="ECO:0000259" key="14">
    <source>
        <dbReference type="Pfam" id="PF00224"/>
    </source>
</evidence>
<dbReference type="GO" id="GO:0030955">
    <property type="term" value="F:potassium ion binding"/>
    <property type="evidence" value="ECO:0007669"/>
    <property type="project" value="InterPro"/>
</dbReference>
<evidence type="ECO:0000256" key="13">
    <source>
        <dbReference type="SAM" id="MobiDB-lite"/>
    </source>
</evidence>
<reference evidence="15" key="2">
    <citation type="submission" date="2020-08" db="EMBL/GenBank/DDBJ databases">
        <title>Plant Genome Project.</title>
        <authorList>
            <person name="Zhang R.-G."/>
        </authorList>
    </citation>
    <scope>NUCLEOTIDE SEQUENCE</scope>
    <source>
        <strain evidence="15">Huo1</strain>
        <tissue evidence="15">Leaf</tissue>
    </source>
</reference>
<dbReference type="EMBL" id="PNBA02000021">
    <property type="protein sequence ID" value="KAG6387766.1"/>
    <property type="molecule type" value="Genomic_DNA"/>
</dbReference>
<dbReference type="GO" id="GO:0000287">
    <property type="term" value="F:magnesium ion binding"/>
    <property type="evidence" value="ECO:0007669"/>
    <property type="project" value="InterPro"/>
</dbReference>
<comment type="similarity">
    <text evidence="3">Belongs to the pyruvate kinase family.</text>
</comment>
<reference evidence="15" key="1">
    <citation type="submission" date="2018-01" db="EMBL/GenBank/DDBJ databases">
        <authorList>
            <person name="Mao J.F."/>
        </authorList>
    </citation>
    <scope>NUCLEOTIDE SEQUENCE</scope>
    <source>
        <strain evidence="15">Huo1</strain>
        <tissue evidence="15">Leaf</tissue>
    </source>
</reference>
<dbReference type="PANTHER" id="PTHR11817">
    <property type="entry name" value="PYRUVATE KINASE"/>
    <property type="match status" value="1"/>
</dbReference>
<evidence type="ECO:0000256" key="5">
    <source>
        <dbReference type="ARBA" id="ARBA00022679"/>
    </source>
</evidence>
<dbReference type="InterPro" id="IPR001697">
    <property type="entry name" value="Pyr_Knase"/>
</dbReference>
<feature type="domain" description="Pyruvate kinase barrel" evidence="14">
    <location>
        <begin position="471"/>
        <end position="714"/>
    </location>
</feature>
<evidence type="ECO:0000256" key="8">
    <source>
        <dbReference type="ARBA" id="ARBA00022777"/>
    </source>
</evidence>
<feature type="region of interest" description="Disordered" evidence="13">
    <location>
        <begin position="71"/>
        <end position="108"/>
    </location>
</feature>
<name>A0A8X8W4W3_SALSN</name>
<evidence type="ECO:0000256" key="7">
    <source>
        <dbReference type="ARBA" id="ARBA00022741"/>
    </source>
</evidence>
<evidence type="ECO:0000256" key="4">
    <source>
        <dbReference type="ARBA" id="ARBA00012142"/>
    </source>
</evidence>
<dbReference type="InterPro" id="IPR040442">
    <property type="entry name" value="Pyrv_kinase-like_dom_sf"/>
</dbReference>
<evidence type="ECO:0000256" key="6">
    <source>
        <dbReference type="ARBA" id="ARBA00022723"/>
    </source>
</evidence>
<keyword evidence="7" id="KW-0547">Nucleotide-binding</keyword>
<dbReference type="InterPro" id="IPR011037">
    <property type="entry name" value="Pyrv_Knase-like_insert_dom_sf"/>
</dbReference>
<dbReference type="Gene3D" id="3.20.20.60">
    <property type="entry name" value="Phosphoenolpyruvate-binding domains"/>
    <property type="match status" value="2"/>
</dbReference>
<evidence type="ECO:0000256" key="11">
    <source>
        <dbReference type="ARBA" id="ARBA00023152"/>
    </source>
</evidence>
<dbReference type="InterPro" id="IPR015793">
    <property type="entry name" value="Pyrv_Knase_brl"/>
</dbReference>
<comment type="pathway">
    <text evidence="2">Carbohydrate degradation; glycolysis; pyruvate from D-glyceraldehyde 3-phosphate: step 5/5.</text>
</comment>
<evidence type="ECO:0000256" key="12">
    <source>
        <dbReference type="ARBA" id="ARBA00023317"/>
    </source>
</evidence>
<keyword evidence="11" id="KW-0324">Glycolysis</keyword>
<organism evidence="15">
    <name type="scientific">Salvia splendens</name>
    <name type="common">Scarlet sage</name>
    <dbReference type="NCBI Taxonomy" id="180675"/>
    <lineage>
        <taxon>Eukaryota</taxon>
        <taxon>Viridiplantae</taxon>
        <taxon>Streptophyta</taxon>
        <taxon>Embryophyta</taxon>
        <taxon>Tracheophyta</taxon>
        <taxon>Spermatophyta</taxon>
        <taxon>Magnoliopsida</taxon>
        <taxon>eudicotyledons</taxon>
        <taxon>Gunneridae</taxon>
        <taxon>Pentapetalae</taxon>
        <taxon>asterids</taxon>
        <taxon>lamiids</taxon>
        <taxon>Lamiales</taxon>
        <taxon>Lamiaceae</taxon>
        <taxon>Nepetoideae</taxon>
        <taxon>Mentheae</taxon>
        <taxon>Salviinae</taxon>
        <taxon>Salvia</taxon>
        <taxon>Salvia subgen. Calosphace</taxon>
        <taxon>core Calosphace</taxon>
    </lineage>
</organism>
<evidence type="ECO:0000256" key="2">
    <source>
        <dbReference type="ARBA" id="ARBA00004997"/>
    </source>
</evidence>
<dbReference type="Pfam" id="PF00224">
    <property type="entry name" value="PK"/>
    <property type="match status" value="2"/>
</dbReference>
<dbReference type="InterPro" id="IPR015806">
    <property type="entry name" value="Pyrv_Knase_insert_dom_sf"/>
</dbReference>
<keyword evidence="9" id="KW-0067">ATP-binding</keyword>
<keyword evidence="5" id="KW-0808">Transferase</keyword>
<dbReference type="SUPFAM" id="SSF51621">
    <property type="entry name" value="Phosphoenolpyruvate/pyruvate domain"/>
    <property type="match status" value="1"/>
</dbReference>
<comment type="cofactor">
    <cofactor evidence="1">
        <name>K(+)</name>
        <dbReference type="ChEBI" id="CHEBI:29103"/>
    </cofactor>
</comment>
<comment type="caution">
    <text evidence="15">The sequence shown here is derived from an EMBL/GenBank/DDBJ whole genome shotgun (WGS) entry which is preliminary data.</text>
</comment>
<keyword evidence="8" id="KW-0418">Kinase</keyword>
<proteinExistence type="inferred from homology"/>
<evidence type="ECO:0000256" key="3">
    <source>
        <dbReference type="ARBA" id="ARBA00008663"/>
    </source>
</evidence>
<evidence type="ECO:0000256" key="9">
    <source>
        <dbReference type="ARBA" id="ARBA00022840"/>
    </source>
</evidence>
<dbReference type="GO" id="GO:0004743">
    <property type="term" value="F:pyruvate kinase activity"/>
    <property type="evidence" value="ECO:0007669"/>
    <property type="project" value="UniProtKB-EC"/>
</dbReference>